<dbReference type="RefSeq" id="WP_013387165.1">
    <property type="nucleotide sequence ID" value="NC_014632.1"/>
</dbReference>
<evidence type="ECO:0008006" key="3">
    <source>
        <dbReference type="Google" id="ProtNLM"/>
    </source>
</evidence>
<dbReference type="OrthoDB" id="92771at2"/>
<dbReference type="HOGENOM" id="CLU_3217295_0_0_0"/>
<gene>
    <name evidence="1" type="ordered locus">Ilyop_0708</name>
</gene>
<name>E3H6X6_ILYPC</name>
<dbReference type="EMBL" id="CP002281">
    <property type="protein sequence ID" value="ADO82495.1"/>
    <property type="molecule type" value="Genomic_DNA"/>
</dbReference>
<sequence>MPIAGEKIKKGIYQCVICGFQIEIENEEELDLCPLCEGARFQEV</sequence>
<evidence type="ECO:0000313" key="1">
    <source>
        <dbReference type="EMBL" id="ADO82495.1"/>
    </source>
</evidence>
<reference evidence="1 2" key="1">
    <citation type="journal article" date="2010" name="Stand. Genomic Sci.">
        <title>Complete genome sequence of Ilyobacter polytropus type strain (CuHbu1).</title>
        <authorList>
            <person name="Sikorski J."/>
            <person name="Chertkov O."/>
            <person name="Lapidus A."/>
            <person name="Nolan M."/>
            <person name="Lucas S."/>
            <person name="Del Rio T.G."/>
            <person name="Tice H."/>
            <person name="Cheng J.F."/>
            <person name="Tapia R."/>
            <person name="Han C."/>
            <person name="Goodwin L."/>
            <person name="Pitluck S."/>
            <person name="Liolios K."/>
            <person name="Ivanova N."/>
            <person name="Mavromatis K."/>
            <person name="Mikhailova N."/>
            <person name="Pati A."/>
            <person name="Chen A."/>
            <person name="Palaniappan K."/>
            <person name="Land M."/>
            <person name="Hauser L."/>
            <person name="Chang Y.J."/>
            <person name="Jeffries C.D."/>
            <person name="Brambilla E."/>
            <person name="Yasawong M."/>
            <person name="Rohde M."/>
            <person name="Pukall R."/>
            <person name="Spring S."/>
            <person name="Goker M."/>
            <person name="Woyke T."/>
            <person name="Bristow J."/>
            <person name="Eisen J.A."/>
            <person name="Markowitz V."/>
            <person name="Hugenholtz P."/>
            <person name="Kyrpides N.C."/>
            <person name="Klenk H.P."/>
        </authorList>
    </citation>
    <scope>NUCLEOTIDE SEQUENCE [LARGE SCALE GENOMIC DNA]</scope>
    <source>
        <strain evidence="2">ATCC 51220 / DSM 2926 / LMG 16218 / CuHBu1</strain>
    </source>
</reference>
<dbReference type="InterPro" id="IPR009912">
    <property type="entry name" value="DUF1451"/>
</dbReference>
<protein>
    <recommendedName>
        <fullName evidence="3">Rubredoxin-like domain-containing protein</fullName>
    </recommendedName>
</protein>
<dbReference type="AlphaFoldDB" id="E3H6X6"/>
<dbReference type="KEGG" id="ipo:Ilyop_0708"/>
<organism evidence="1 2">
    <name type="scientific">Ilyobacter polytropus (strain ATCC 51220 / DSM 2926 / LMG 16218 / CuHBu1)</name>
    <dbReference type="NCBI Taxonomy" id="572544"/>
    <lineage>
        <taxon>Bacteria</taxon>
        <taxon>Fusobacteriati</taxon>
        <taxon>Fusobacteriota</taxon>
        <taxon>Fusobacteriia</taxon>
        <taxon>Fusobacteriales</taxon>
        <taxon>Fusobacteriaceae</taxon>
        <taxon>Ilyobacter</taxon>
    </lineage>
</organism>
<dbReference type="SUPFAM" id="SSF57802">
    <property type="entry name" value="Rubredoxin-like"/>
    <property type="match status" value="1"/>
</dbReference>
<keyword evidence="2" id="KW-1185">Reference proteome</keyword>
<dbReference type="Pfam" id="PF07295">
    <property type="entry name" value="DUF1451"/>
    <property type="match status" value="1"/>
</dbReference>
<accession>E3H6X6</accession>
<dbReference type="Proteomes" id="UP000006875">
    <property type="component" value="Chromosome"/>
</dbReference>
<evidence type="ECO:0000313" key="2">
    <source>
        <dbReference type="Proteomes" id="UP000006875"/>
    </source>
</evidence>
<proteinExistence type="predicted"/>